<dbReference type="Gene3D" id="2.120.10.30">
    <property type="entry name" value="TolB, C-terminal domain"/>
    <property type="match status" value="1"/>
</dbReference>
<dbReference type="KEGG" id="dcr:108210805"/>
<sequence length="341" mass="36730">MALLAVEIFRHKFILCLAFSVFVSSCQLVSGDELAFFARLNLPTGARGPDSLAFNGKGDEFYTGVSDSRILKYELANHAFVNFATTSPLRNEAVGDDRNDTKLGQAPCRPLGVAINYNNGDLYIADAVCGLAVVGSNGGVANTIANSVNGIPLLFLDAIDIDPQTETVYFTDAGSIFQKSLDIIEILSSGDTSGKLLKYDPQTKQISVLLTELSGATGVAVSADGAFVLVSEYIAKQIRRYWIRGPLAGTSDIFIELAGSPDNIKRTVLGDFWVAVTMVDLQLAVPTLVPFGQRINPIGVILENFSLEVQYRNAIVSEVQENAWGIFVGTLLGGFVGIYRR</sequence>
<dbReference type="EMBL" id="LNRQ01000003">
    <property type="protein sequence ID" value="KZN02839.1"/>
    <property type="molecule type" value="Genomic_DNA"/>
</dbReference>
<dbReference type="OMA" id="STSSWCK"/>
<accession>A0A166BTB0</accession>
<dbReference type="GO" id="GO:0012505">
    <property type="term" value="C:endomembrane system"/>
    <property type="evidence" value="ECO:0007669"/>
    <property type="project" value="TreeGrafter"/>
</dbReference>
<name>A0A166BTB0_DAUCS</name>
<evidence type="ECO:0000256" key="1">
    <source>
        <dbReference type="ARBA" id="ARBA00004116"/>
    </source>
</evidence>
<dbReference type="STRING" id="79200.A0A166BTB0"/>
<keyword evidence="5" id="KW-0732">Signal</keyword>
<dbReference type="EMBL" id="CP093345">
    <property type="protein sequence ID" value="WOG93818.1"/>
    <property type="molecule type" value="Genomic_DNA"/>
</dbReference>
<dbReference type="InterPro" id="IPR011042">
    <property type="entry name" value="6-blade_b-propeller_TolB-like"/>
</dbReference>
<evidence type="ECO:0000313" key="8">
    <source>
        <dbReference type="EMBL" id="WOG93818.1"/>
    </source>
</evidence>
<evidence type="ECO:0000313" key="7">
    <source>
        <dbReference type="EMBL" id="KZN02839.1"/>
    </source>
</evidence>
<dbReference type="PANTHER" id="PTHR10426:SF136">
    <property type="entry name" value="PROTEIN STRICTOSIDINE SYNTHASE-LIKE 9-LIKE"/>
    <property type="match status" value="1"/>
</dbReference>
<dbReference type="GO" id="GO:0005773">
    <property type="term" value="C:vacuole"/>
    <property type="evidence" value="ECO:0007669"/>
    <property type="project" value="UniProtKB-SubCell"/>
</dbReference>
<keyword evidence="3" id="KW-0926">Vacuole</keyword>
<protein>
    <recommendedName>
        <fullName evidence="6">Strictosidine synthase conserved region domain-containing protein</fullName>
    </recommendedName>
</protein>
<dbReference type="InterPro" id="IPR018119">
    <property type="entry name" value="Strictosidine_synth_cons-reg"/>
</dbReference>
<evidence type="ECO:0000313" key="9">
    <source>
        <dbReference type="Proteomes" id="UP000077755"/>
    </source>
</evidence>
<dbReference type="SUPFAM" id="SSF63829">
    <property type="entry name" value="Calcium-dependent phosphotriesterase"/>
    <property type="match status" value="1"/>
</dbReference>
<evidence type="ECO:0000256" key="2">
    <source>
        <dbReference type="ARBA" id="ARBA00009191"/>
    </source>
</evidence>
<keyword evidence="4" id="KW-0325">Glycoprotein</keyword>
<dbReference type="Gramene" id="KZN02839">
    <property type="protein sequence ID" value="KZN02839"/>
    <property type="gene ID" value="DCAR_011595"/>
</dbReference>
<dbReference type="Proteomes" id="UP000077755">
    <property type="component" value="Chromosome 3"/>
</dbReference>
<dbReference type="Pfam" id="PF03088">
    <property type="entry name" value="Str_synth"/>
    <property type="match status" value="1"/>
</dbReference>
<comment type="similarity">
    <text evidence="2">Belongs to the strictosidine synthase family.</text>
</comment>
<reference evidence="7" key="1">
    <citation type="journal article" date="2016" name="Nat. Genet.">
        <title>A high-quality carrot genome assembly provides new insights into carotenoid accumulation and asterid genome evolution.</title>
        <authorList>
            <person name="Iorizzo M."/>
            <person name="Ellison S."/>
            <person name="Senalik D."/>
            <person name="Zeng P."/>
            <person name="Satapoomin P."/>
            <person name="Huang J."/>
            <person name="Bowman M."/>
            <person name="Iovene M."/>
            <person name="Sanseverino W."/>
            <person name="Cavagnaro P."/>
            <person name="Yildiz M."/>
            <person name="Macko-Podgorni A."/>
            <person name="Moranska E."/>
            <person name="Grzebelus E."/>
            <person name="Grzebelus D."/>
            <person name="Ashrafi H."/>
            <person name="Zheng Z."/>
            <person name="Cheng S."/>
            <person name="Spooner D."/>
            <person name="Van Deynze A."/>
            <person name="Simon P."/>
        </authorList>
    </citation>
    <scope>NUCLEOTIDE SEQUENCE [LARGE SCALE GENOMIC DNA]</scope>
    <source>
        <tissue evidence="7">Leaf</tissue>
    </source>
</reference>
<organism evidence="7">
    <name type="scientific">Daucus carota subsp. sativus</name>
    <name type="common">Carrot</name>
    <dbReference type="NCBI Taxonomy" id="79200"/>
    <lineage>
        <taxon>Eukaryota</taxon>
        <taxon>Viridiplantae</taxon>
        <taxon>Streptophyta</taxon>
        <taxon>Embryophyta</taxon>
        <taxon>Tracheophyta</taxon>
        <taxon>Spermatophyta</taxon>
        <taxon>Magnoliopsida</taxon>
        <taxon>eudicotyledons</taxon>
        <taxon>Gunneridae</taxon>
        <taxon>Pentapetalae</taxon>
        <taxon>asterids</taxon>
        <taxon>campanulids</taxon>
        <taxon>Apiales</taxon>
        <taxon>Apiaceae</taxon>
        <taxon>Apioideae</taxon>
        <taxon>Scandiceae</taxon>
        <taxon>Daucinae</taxon>
        <taxon>Daucus</taxon>
        <taxon>Daucus sect. Daucus</taxon>
    </lineage>
</organism>
<dbReference type="OrthoDB" id="5307922at2759"/>
<proteinExistence type="inferred from homology"/>
<feature type="chain" id="PRO_5007871339" description="Strictosidine synthase conserved region domain-containing protein" evidence="5">
    <location>
        <begin position="32"/>
        <end position="341"/>
    </location>
</feature>
<reference evidence="8" key="2">
    <citation type="submission" date="2022-03" db="EMBL/GenBank/DDBJ databases">
        <title>Draft title - Genomic analysis of global carrot germplasm unveils the trajectory of domestication and the origin of high carotenoid orange carrot.</title>
        <authorList>
            <person name="Iorizzo M."/>
            <person name="Ellison S."/>
            <person name="Senalik D."/>
            <person name="Macko-Podgorni A."/>
            <person name="Grzebelus D."/>
            <person name="Bostan H."/>
            <person name="Rolling W."/>
            <person name="Curaba J."/>
            <person name="Simon P."/>
        </authorList>
    </citation>
    <scope>NUCLEOTIDE SEQUENCE</scope>
    <source>
        <tissue evidence="8">Leaf</tissue>
    </source>
</reference>
<evidence type="ECO:0000256" key="3">
    <source>
        <dbReference type="ARBA" id="ARBA00022554"/>
    </source>
</evidence>
<feature type="signal peptide" evidence="5">
    <location>
        <begin position="1"/>
        <end position="31"/>
    </location>
</feature>
<dbReference type="GO" id="GO:0016787">
    <property type="term" value="F:hydrolase activity"/>
    <property type="evidence" value="ECO:0007669"/>
    <property type="project" value="TreeGrafter"/>
</dbReference>
<evidence type="ECO:0000259" key="6">
    <source>
        <dbReference type="Pfam" id="PF03088"/>
    </source>
</evidence>
<evidence type="ECO:0000256" key="5">
    <source>
        <dbReference type="SAM" id="SignalP"/>
    </source>
</evidence>
<dbReference type="AlphaFoldDB" id="A0A166BTB0"/>
<keyword evidence="9" id="KW-1185">Reference proteome</keyword>
<gene>
    <name evidence="7" type="ORF">DCAR_011595</name>
    <name evidence="8" type="ORF">DCAR_0313105</name>
</gene>
<feature type="domain" description="Strictosidine synthase conserved region" evidence="6">
    <location>
        <begin position="157"/>
        <end position="245"/>
    </location>
</feature>
<dbReference type="PANTHER" id="PTHR10426">
    <property type="entry name" value="STRICTOSIDINE SYNTHASE-RELATED"/>
    <property type="match status" value="1"/>
</dbReference>
<evidence type="ECO:0000256" key="4">
    <source>
        <dbReference type="ARBA" id="ARBA00023180"/>
    </source>
</evidence>
<comment type="subcellular location">
    <subcellularLocation>
        <location evidence="1">Vacuole</location>
    </subcellularLocation>
</comment>